<name>A0A090Z593_PAEMA</name>
<evidence type="ECO:0000313" key="6">
    <source>
        <dbReference type="Proteomes" id="UP000029278"/>
    </source>
</evidence>
<dbReference type="GO" id="GO:0046872">
    <property type="term" value="F:metal ion binding"/>
    <property type="evidence" value="ECO:0007669"/>
    <property type="project" value="UniProtKB-KW"/>
</dbReference>
<dbReference type="STRING" id="44252.DJ90_4112"/>
<dbReference type="GO" id="GO:0016020">
    <property type="term" value="C:membrane"/>
    <property type="evidence" value="ECO:0007669"/>
    <property type="project" value="TreeGrafter"/>
</dbReference>
<dbReference type="Proteomes" id="UP000029278">
    <property type="component" value="Unassembled WGS sequence"/>
</dbReference>
<evidence type="ECO:0000256" key="3">
    <source>
        <dbReference type="SAM" id="SignalP"/>
    </source>
</evidence>
<reference evidence="5 6" key="1">
    <citation type="submission" date="2014-04" db="EMBL/GenBank/DDBJ databases">
        <authorList>
            <person name="Bishop-Lilly K.A."/>
            <person name="Broomall S.M."/>
            <person name="Chain P.S."/>
            <person name="Chertkov O."/>
            <person name="Coyne S.R."/>
            <person name="Daligault H.E."/>
            <person name="Davenport K.W."/>
            <person name="Erkkila T."/>
            <person name="Frey K.G."/>
            <person name="Gibbons H.S."/>
            <person name="Gu W."/>
            <person name="Jaissle J."/>
            <person name="Johnson S.L."/>
            <person name="Koroleva G.I."/>
            <person name="Ladner J.T."/>
            <person name="Lo C.-C."/>
            <person name="Minogue T.D."/>
            <person name="Munk C."/>
            <person name="Palacios G.F."/>
            <person name="Redden C.L."/>
            <person name="Rosenzweig C.N."/>
            <person name="Scholz M.B."/>
            <person name="Teshima H."/>
            <person name="Xu Y."/>
        </authorList>
    </citation>
    <scope>NUCLEOTIDE SEQUENCE [LARGE SCALE GENOMIC DNA]</scope>
    <source>
        <strain evidence="5 6">8244</strain>
    </source>
</reference>
<dbReference type="GO" id="GO:0016810">
    <property type="term" value="F:hydrolase activity, acting on carbon-nitrogen (but not peptide) bonds"/>
    <property type="evidence" value="ECO:0007669"/>
    <property type="project" value="InterPro"/>
</dbReference>
<dbReference type="InterPro" id="IPR050248">
    <property type="entry name" value="Polysacc_deacetylase_ArnD"/>
</dbReference>
<feature type="chain" id="PRO_5001869977" evidence="3">
    <location>
        <begin position="32"/>
        <end position="498"/>
    </location>
</feature>
<dbReference type="InterPro" id="IPR002509">
    <property type="entry name" value="NODB_dom"/>
</dbReference>
<dbReference type="EMBL" id="JMQA01000037">
    <property type="protein sequence ID" value="KFN06454.1"/>
    <property type="molecule type" value="Genomic_DNA"/>
</dbReference>
<dbReference type="PANTHER" id="PTHR10587">
    <property type="entry name" value="GLYCOSYL TRANSFERASE-RELATED"/>
    <property type="match status" value="1"/>
</dbReference>
<keyword evidence="6" id="KW-1185">Reference proteome</keyword>
<dbReference type="HOGENOM" id="CLU_547302_0_0_9"/>
<feature type="signal peptide" evidence="3">
    <location>
        <begin position="1"/>
        <end position="31"/>
    </location>
</feature>
<organism evidence="5 6">
    <name type="scientific">Paenibacillus macerans</name>
    <name type="common">Bacillus macerans</name>
    <dbReference type="NCBI Taxonomy" id="44252"/>
    <lineage>
        <taxon>Bacteria</taxon>
        <taxon>Bacillati</taxon>
        <taxon>Bacillota</taxon>
        <taxon>Bacilli</taxon>
        <taxon>Bacillales</taxon>
        <taxon>Paenibacillaceae</taxon>
        <taxon>Paenibacillus</taxon>
    </lineage>
</organism>
<proteinExistence type="predicted"/>
<gene>
    <name evidence="5" type="primary">pdaB</name>
    <name evidence="5" type="ORF">DJ90_4112</name>
</gene>
<dbReference type="SUPFAM" id="SSF88713">
    <property type="entry name" value="Glycoside hydrolase/deacetylase"/>
    <property type="match status" value="2"/>
</dbReference>
<comment type="caution">
    <text evidence="5">The sequence shown here is derived from an EMBL/GenBank/DDBJ whole genome shotgun (WGS) entry which is preliminary data.</text>
</comment>
<evidence type="ECO:0000313" key="5">
    <source>
        <dbReference type="EMBL" id="KFN06454.1"/>
    </source>
</evidence>
<keyword evidence="2" id="KW-0378">Hydrolase</keyword>
<dbReference type="PATRIC" id="fig|44252.3.peg.4086"/>
<dbReference type="GO" id="GO:0005975">
    <property type="term" value="P:carbohydrate metabolic process"/>
    <property type="evidence" value="ECO:0007669"/>
    <property type="project" value="InterPro"/>
</dbReference>
<keyword evidence="3" id="KW-0732">Signal</keyword>
<evidence type="ECO:0000259" key="4">
    <source>
        <dbReference type="PROSITE" id="PS51677"/>
    </source>
</evidence>
<dbReference type="InterPro" id="IPR011330">
    <property type="entry name" value="Glyco_hydro/deAcase_b/a-brl"/>
</dbReference>
<sequence>MISMAGNGARSIRIGLATALLAFWAAGCSGASPQADNGNGASPMSGAQTASLQQQPIARYTGEPSKTLSFVYTAKKELSLTFDGLGDRETIERLLDELDKHHIKATFFVPGMRAAEEPDLVKELTSRGHEVENNTLTRADLTTLSYEEIYKEINRTNGLIADATGKQPQFVRTRGARMSEDVRLVAAQTGLKAVVSYNINPKDSDMQSAKEIGDYIRRYISRGGIIALNTDVNPEVVSSISYIADAAKEVGYKLVPLAKLVRDGGERKPLEQIPGYDAARINPDYEQADYNLIYNASDIAKWNPHGKKVVALTFDDWGSDLTVTRLLKILEDHDVKATFFLRANGVENNPNLARAIVEEGHLVANHTYSHPVITQIPPDELQEEVVKAHRIITEAIQQQPAMLFRPPTGEINKETAKVIAATGYKTLALYDVTTLDWNSDHDAQYILNGVLKQTTNGSVILLHMLDGLHTLEALPKVIDQLKQRGYSFVLLDELYGMK</sequence>
<dbReference type="Gene3D" id="3.20.20.370">
    <property type="entry name" value="Glycoside hydrolase/deacetylase"/>
    <property type="match status" value="2"/>
</dbReference>
<dbReference type="CDD" id="cd10917">
    <property type="entry name" value="CE4_NodB_like_6s_7s"/>
    <property type="match status" value="2"/>
</dbReference>
<dbReference type="RefSeq" id="WP_036626066.1">
    <property type="nucleotide sequence ID" value="NZ_BGML01000012.1"/>
</dbReference>
<dbReference type="PROSITE" id="PS51677">
    <property type="entry name" value="NODB"/>
    <property type="match status" value="2"/>
</dbReference>
<keyword evidence="1" id="KW-0479">Metal-binding</keyword>
<accession>A0A090Z593</accession>
<dbReference type="PANTHER" id="PTHR10587:SF133">
    <property type="entry name" value="CHITIN DEACETYLASE 1-RELATED"/>
    <property type="match status" value="1"/>
</dbReference>
<dbReference type="Pfam" id="PF01522">
    <property type="entry name" value="Polysacc_deac_1"/>
    <property type="match status" value="2"/>
</dbReference>
<feature type="domain" description="NodB homology" evidence="4">
    <location>
        <begin position="308"/>
        <end position="489"/>
    </location>
</feature>
<protein>
    <submittedName>
        <fullName evidence="5">Polysaccharide deacetylase family sporulation protein PdaB</fullName>
    </submittedName>
</protein>
<feature type="domain" description="NodB homology" evidence="4">
    <location>
        <begin position="76"/>
        <end position="255"/>
    </location>
</feature>
<evidence type="ECO:0000256" key="1">
    <source>
        <dbReference type="ARBA" id="ARBA00022723"/>
    </source>
</evidence>
<dbReference type="GeneID" id="77009505"/>
<evidence type="ECO:0000256" key="2">
    <source>
        <dbReference type="ARBA" id="ARBA00022801"/>
    </source>
</evidence>
<dbReference type="AlphaFoldDB" id="A0A090Z593"/>